<dbReference type="RefSeq" id="WP_135121279.1">
    <property type="nucleotide sequence ID" value="NZ_SPQZ01000006.1"/>
</dbReference>
<evidence type="ECO:0000313" key="1">
    <source>
        <dbReference type="EMBL" id="TFV95335.1"/>
    </source>
</evidence>
<dbReference type="EMBL" id="SPQZ01000006">
    <property type="protein sequence ID" value="TFV95335.1"/>
    <property type="molecule type" value="Genomic_DNA"/>
</dbReference>
<evidence type="ECO:0000313" key="2">
    <source>
        <dbReference type="Proteomes" id="UP000298127"/>
    </source>
</evidence>
<organism evidence="1 2">
    <name type="scientific">Orlajensenia leifsoniae</name>
    <dbReference type="NCBI Taxonomy" id="2561933"/>
    <lineage>
        <taxon>Bacteria</taxon>
        <taxon>Bacillati</taxon>
        <taxon>Actinomycetota</taxon>
        <taxon>Actinomycetes</taxon>
        <taxon>Micrococcales</taxon>
        <taxon>Microbacteriaceae</taxon>
        <taxon>Orlajensenia</taxon>
    </lineage>
</organism>
<protein>
    <submittedName>
        <fullName evidence="1">Asparagine synthase</fullName>
    </submittedName>
</protein>
<name>A0A4Y9QWK8_9MICO</name>
<proteinExistence type="predicted"/>
<accession>A0A4Y9QWK8</accession>
<keyword evidence="2" id="KW-1185">Reference proteome</keyword>
<gene>
    <name evidence="1" type="ORF">E4M00_14905</name>
</gene>
<reference evidence="1 2" key="1">
    <citation type="journal article" date="2018" name="J. Microbiol.">
        <title>Leifsonia flava sp. nov., a novel actinobacterium isolated from the rhizosphere of Aquilegia viridiflora.</title>
        <authorList>
            <person name="Cai Y."/>
            <person name="Tao W.Z."/>
            <person name="Ma Y.J."/>
            <person name="Cheng J."/>
            <person name="Zhang M.Y."/>
            <person name="Zhang Y.X."/>
        </authorList>
    </citation>
    <scope>NUCLEOTIDE SEQUENCE [LARGE SCALE GENOMIC DNA]</scope>
    <source>
        <strain evidence="1 2">SYP-B2174</strain>
    </source>
</reference>
<dbReference type="AlphaFoldDB" id="A0A4Y9QWK8"/>
<comment type="caution">
    <text evidence="1">The sequence shown here is derived from an EMBL/GenBank/DDBJ whole genome shotgun (WGS) entry which is preliminary data.</text>
</comment>
<sequence length="202" mass="23040">MWFSRWRRRKPPPFDFSTLPWAEPPEEADAREEGVMLAEYSSRMVLKNRILVSVLGESIDFDIDSFLPDARDALAGLAAEMRAAAERVAQESAAAATLHGNPQDMHDYRSKDLVNLGLRERVNLAVAAELEKRAADDEYLRTFITAARDDAWDDVAGAIGMRLDLERPQSAVDANYKRTRKERMRMVRNVDLARLEIEKLDY</sequence>
<dbReference type="Proteomes" id="UP000298127">
    <property type="component" value="Unassembled WGS sequence"/>
</dbReference>